<dbReference type="SUPFAM" id="SSF52540">
    <property type="entry name" value="P-loop containing nucleoside triphosphate hydrolases"/>
    <property type="match status" value="1"/>
</dbReference>
<dbReference type="SMART" id="SM00028">
    <property type="entry name" value="TPR"/>
    <property type="match status" value="4"/>
</dbReference>
<proteinExistence type="predicted"/>
<accession>A0A7X1TRF7</accession>
<keyword evidence="2" id="KW-1185">Reference proteome</keyword>
<dbReference type="InterPro" id="IPR011990">
    <property type="entry name" value="TPR-like_helical_dom_sf"/>
</dbReference>
<reference evidence="1 2" key="1">
    <citation type="submission" date="2019-10" db="EMBL/GenBank/DDBJ databases">
        <title>Deinococcus sp. isolated from soil.</title>
        <authorList>
            <person name="Li Y."/>
            <person name="Wang J."/>
        </authorList>
    </citation>
    <scope>NUCLEOTIDE SEQUENCE [LARGE SCALE GENOMIC DNA]</scope>
    <source>
        <strain evidence="1 2">SDU3-2</strain>
    </source>
</reference>
<evidence type="ECO:0000313" key="1">
    <source>
        <dbReference type="EMBL" id="MPY66369.1"/>
    </source>
</evidence>
<protein>
    <recommendedName>
        <fullName evidence="3">Tetratricopeptide repeat protein</fullName>
    </recommendedName>
</protein>
<dbReference type="RefSeq" id="WP_152870393.1">
    <property type="nucleotide sequence ID" value="NZ_WBSL01000002.1"/>
</dbReference>
<gene>
    <name evidence="1" type="ORF">F8S09_06600</name>
</gene>
<dbReference type="InterPro" id="IPR019734">
    <property type="entry name" value="TPR_rpt"/>
</dbReference>
<dbReference type="Proteomes" id="UP000484842">
    <property type="component" value="Unassembled WGS sequence"/>
</dbReference>
<sequence length="1017" mass="109259">MRLKTFGGPALEGTTFSRPKSLLLLAYLAAEGGGSRAHLRELFWPDVSDPAGNLRFALSQIRAAWPEAIREEGGQLHLGIPSDVSELLHAFRSAPEQVPMLYQGAFLEGLRLDWSAELEDWGLTMREHLAGQVRTHLIRQAAERHGQGKSDEVSALLRQAWRLPGARPLDAEELQALYALAALTGDELAGPLRQEARELEVPLEVTSRPAALAPVPSPPGALPLPPTSFVGRQEELRELHALLDDPDTRLLTLLGPGGTGKTRLALELARGRPGPPPVYVTLETVATPDLVPGAVALALGLKPSLAQGTLDLLKEGIGTRPLLLILDNFEQVLEAGAPLAGLLDACPGLQLLVTSRERLGLPQETLYPVGGLAHAGPDSEAAQLFVSRARRANARFRPTPDTLPVIAEICDRLEGSPLGIELAAAWVRSLPPAQIAAELALGPELLEAGEGKARRGLRTVFEQSWARLSGEQQRLASALSVFAGGLTRLDAAAVAGATLRPLLALVDAAFLRVSGDGRYALHPLLRHFLRQRLAADVEREAAAERAHAAHFTGRALDAWTDFYGGGRPGGQERSAGWGREEYANLQAALGYAERHGRAEQALDLTRFQSGEWINRGLMRDGIERLDRLLEGASDPASPSTRWGWLTRAQLQLNLGQPGPELTHALDQAITLARQAGDGACLSQALSGRGLLCAYGGDFSAAREHLHEAERVAADADFPYGQAAALVNLGAVANHLHDLPAVRSHLERGVALAGAHGFDSLEGGASLLQAEALLTLGDYASAERACLRTEALFLRLNRQHDLGFAYLMLGIAALWKCGPSQARAQGRLDEAQKWLSRSAQLLERGSVGQKMDLLRPGQGDVLLGQEAWPEAQLHFQQALDTAQGEDDTATMMNAHHGLTRVAHAQGHFPTALEHFRQMLSLTSHYIALLVGLEGAAATVSRLGGPDVAARVWGATAAFRQEHAVPVPPYFREGLDREQALARERLTEESFNQLLSAGGATELGAARELLLNWQSVGVR</sequence>
<comment type="caution">
    <text evidence="1">The sequence shown here is derived from an EMBL/GenBank/DDBJ whole genome shotgun (WGS) entry which is preliminary data.</text>
</comment>
<dbReference type="EMBL" id="WBSL01000002">
    <property type="protein sequence ID" value="MPY66369.1"/>
    <property type="molecule type" value="Genomic_DNA"/>
</dbReference>
<evidence type="ECO:0000313" key="2">
    <source>
        <dbReference type="Proteomes" id="UP000484842"/>
    </source>
</evidence>
<dbReference type="PANTHER" id="PTHR47691">
    <property type="entry name" value="REGULATOR-RELATED"/>
    <property type="match status" value="1"/>
</dbReference>
<evidence type="ECO:0008006" key="3">
    <source>
        <dbReference type="Google" id="ProtNLM"/>
    </source>
</evidence>
<organism evidence="1 2">
    <name type="scientific">Deinococcus terrestris</name>
    <dbReference type="NCBI Taxonomy" id="2651870"/>
    <lineage>
        <taxon>Bacteria</taxon>
        <taxon>Thermotogati</taxon>
        <taxon>Deinococcota</taxon>
        <taxon>Deinococci</taxon>
        <taxon>Deinococcales</taxon>
        <taxon>Deinococcaceae</taxon>
        <taxon>Deinococcus</taxon>
    </lineage>
</organism>
<dbReference type="Gene3D" id="3.40.50.300">
    <property type="entry name" value="P-loop containing nucleotide triphosphate hydrolases"/>
    <property type="match status" value="1"/>
</dbReference>
<dbReference type="SUPFAM" id="SSF48452">
    <property type="entry name" value="TPR-like"/>
    <property type="match status" value="2"/>
</dbReference>
<dbReference type="Gene3D" id="1.25.40.10">
    <property type="entry name" value="Tetratricopeptide repeat domain"/>
    <property type="match status" value="2"/>
</dbReference>
<dbReference type="InterPro" id="IPR027417">
    <property type="entry name" value="P-loop_NTPase"/>
</dbReference>
<dbReference type="PANTHER" id="PTHR47691:SF3">
    <property type="entry name" value="HTH-TYPE TRANSCRIPTIONAL REGULATOR RV0890C-RELATED"/>
    <property type="match status" value="1"/>
</dbReference>
<name>A0A7X1TRF7_9DEIO</name>
<dbReference type="AlphaFoldDB" id="A0A7X1TRF7"/>